<dbReference type="EMBL" id="WHOA01000197">
    <property type="protein sequence ID" value="NOU75143.1"/>
    <property type="molecule type" value="Genomic_DNA"/>
</dbReference>
<sequence>MKKLLVLFMGIVLVIAIAACGNKDTKSPQSSTSPAATTQAAGQQVLLKATNFKFDQSEYRVKKGEPVTITLDNAQGVHGASIKEFKINLDNSNKTVTFTPDKAGSFPINCSIMCGSGHANMKTTLIVE</sequence>
<protein>
    <submittedName>
        <fullName evidence="2">Cytochrome C oxidase subunit II</fullName>
    </submittedName>
</protein>
<evidence type="ECO:0000313" key="3">
    <source>
        <dbReference type="Proteomes" id="UP000616779"/>
    </source>
</evidence>
<proteinExistence type="predicted"/>
<dbReference type="Proteomes" id="UP000616779">
    <property type="component" value="Unassembled WGS sequence"/>
</dbReference>
<evidence type="ECO:0000256" key="1">
    <source>
        <dbReference type="SAM" id="SignalP"/>
    </source>
</evidence>
<keyword evidence="1" id="KW-0732">Signal</keyword>
<dbReference type="PROSITE" id="PS51257">
    <property type="entry name" value="PROKAR_LIPOPROTEIN"/>
    <property type="match status" value="1"/>
</dbReference>
<dbReference type="Gene3D" id="2.60.40.420">
    <property type="entry name" value="Cupredoxins - blue copper proteins"/>
    <property type="match status" value="1"/>
</dbReference>
<feature type="signal peptide" evidence="1">
    <location>
        <begin position="1"/>
        <end position="18"/>
    </location>
</feature>
<comment type="caution">
    <text evidence="2">The sequence shown here is derived from an EMBL/GenBank/DDBJ whole genome shotgun (WGS) entry which is preliminary data.</text>
</comment>
<organism evidence="2 3">
    <name type="scientific">Paenibacillus phytorum</name>
    <dbReference type="NCBI Taxonomy" id="2654977"/>
    <lineage>
        <taxon>Bacteria</taxon>
        <taxon>Bacillati</taxon>
        <taxon>Bacillota</taxon>
        <taxon>Bacilli</taxon>
        <taxon>Bacillales</taxon>
        <taxon>Paenibacillaceae</taxon>
        <taxon>Paenibacillus</taxon>
    </lineage>
</organism>
<feature type="chain" id="PRO_5045303278" evidence="1">
    <location>
        <begin position="19"/>
        <end position="128"/>
    </location>
</feature>
<accession>A0ABX1Y593</accession>
<dbReference type="InterPro" id="IPR008972">
    <property type="entry name" value="Cupredoxin"/>
</dbReference>
<keyword evidence="3" id="KW-1185">Reference proteome</keyword>
<reference evidence="2 3" key="1">
    <citation type="submission" date="2019-10" db="EMBL/GenBank/DDBJ databases">
        <title>Description of Paenibacillus terrestris sp. nov.</title>
        <authorList>
            <person name="Carlier A."/>
            <person name="Qi S."/>
        </authorList>
    </citation>
    <scope>NUCLEOTIDE SEQUENCE [LARGE SCALE GENOMIC DNA]</scope>
    <source>
        <strain evidence="2 3">LMG 31458</strain>
    </source>
</reference>
<evidence type="ECO:0000313" key="2">
    <source>
        <dbReference type="EMBL" id="NOU75143.1"/>
    </source>
</evidence>
<dbReference type="SUPFAM" id="SSF49503">
    <property type="entry name" value="Cupredoxins"/>
    <property type="match status" value="1"/>
</dbReference>
<name>A0ABX1Y593_9BACL</name>
<gene>
    <name evidence="2" type="ORF">GC098_27785</name>
</gene>
<dbReference type="RefSeq" id="WP_171646507.1">
    <property type="nucleotide sequence ID" value="NZ_WHOA01000197.1"/>
</dbReference>